<keyword evidence="3" id="KW-1185">Reference proteome</keyword>
<feature type="transmembrane region" description="Helical" evidence="1">
    <location>
        <begin position="63"/>
        <end position="88"/>
    </location>
</feature>
<evidence type="ECO:0000313" key="3">
    <source>
        <dbReference type="Proteomes" id="UP000621436"/>
    </source>
</evidence>
<feature type="transmembrane region" description="Helical" evidence="1">
    <location>
        <begin position="146"/>
        <end position="163"/>
    </location>
</feature>
<feature type="transmembrane region" description="Helical" evidence="1">
    <location>
        <begin position="175"/>
        <end position="205"/>
    </location>
</feature>
<dbReference type="EMBL" id="JADPIE010000010">
    <property type="protein sequence ID" value="MBF8438146.1"/>
    <property type="molecule type" value="Genomic_DNA"/>
</dbReference>
<gene>
    <name evidence="2" type="ORF">I0Q91_13720</name>
</gene>
<sequence length="313" mass="33050">MNLWLIVAFLVAGFLFGFWRHQDKRVSKASDLVIFFGLMVLIFIMGTRIGADEEVIADLGQIGFQAFVIAVGAIAGSVIFLYLFSFYLKAALDHKEGSVDGYQEMVTAENGGALKLTGQIMAIVIAGLVTGWLLLPQTVLPVLENLTVAALAILLLGVGIDIGQNRLIFNQIRALGIRLIIIPLFVALGSILGAVISGTIIGLAANETAAVGAGFGWYSLSAVMLTDLHSVELGSLAFLTNIIRELLALISIPLISRFLGGIPAIGPGGATTMDVTLPLLRESGGEAIVIPAFINGVILSTLVPILVPFLLNL</sequence>
<dbReference type="InterPro" id="IPR005642">
    <property type="entry name" value="LysO"/>
</dbReference>
<dbReference type="GO" id="GO:0015661">
    <property type="term" value="F:L-lysine efflux transmembrane transporter activity"/>
    <property type="evidence" value="ECO:0007669"/>
    <property type="project" value="InterPro"/>
</dbReference>
<dbReference type="RefSeq" id="WP_270455246.1">
    <property type="nucleotide sequence ID" value="NZ_JADPIE010000010.1"/>
</dbReference>
<feature type="transmembrane region" description="Helical" evidence="1">
    <location>
        <begin position="33"/>
        <end position="51"/>
    </location>
</feature>
<dbReference type="PANTHER" id="PTHR35804:SF1">
    <property type="entry name" value="LYSINE EXPORTER LYSO"/>
    <property type="match status" value="1"/>
</dbReference>
<dbReference type="GO" id="GO:0005886">
    <property type="term" value="C:plasma membrane"/>
    <property type="evidence" value="ECO:0007669"/>
    <property type="project" value="TreeGrafter"/>
</dbReference>
<protein>
    <submittedName>
        <fullName evidence="2">Lysine exporter LysO family protein</fullName>
    </submittedName>
</protein>
<organism evidence="2 3">
    <name type="scientific">Halonatronomonas betaini</name>
    <dbReference type="NCBI Taxonomy" id="2778430"/>
    <lineage>
        <taxon>Bacteria</taxon>
        <taxon>Bacillati</taxon>
        <taxon>Bacillota</taxon>
        <taxon>Clostridia</taxon>
        <taxon>Halanaerobiales</taxon>
        <taxon>Halarsenatibacteraceae</taxon>
        <taxon>Halonatronomonas</taxon>
    </lineage>
</organism>
<feature type="transmembrane region" description="Helical" evidence="1">
    <location>
        <begin position="217"/>
        <end position="239"/>
    </location>
</feature>
<keyword evidence="1" id="KW-1133">Transmembrane helix</keyword>
<keyword evidence="1" id="KW-0812">Transmembrane</keyword>
<feature type="transmembrane region" description="Helical" evidence="1">
    <location>
        <begin position="113"/>
        <end position="134"/>
    </location>
</feature>
<feature type="transmembrane region" description="Helical" evidence="1">
    <location>
        <begin position="288"/>
        <end position="311"/>
    </location>
</feature>
<dbReference type="PANTHER" id="PTHR35804">
    <property type="entry name" value="LYSINE EXPORTER LYSO"/>
    <property type="match status" value="1"/>
</dbReference>
<dbReference type="AlphaFoldDB" id="A0A931F8U3"/>
<feature type="transmembrane region" description="Helical" evidence="1">
    <location>
        <begin position="246"/>
        <end position="268"/>
    </location>
</feature>
<dbReference type="Proteomes" id="UP000621436">
    <property type="component" value="Unassembled WGS sequence"/>
</dbReference>
<proteinExistence type="predicted"/>
<feature type="transmembrane region" description="Helical" evidence="1">
    <location>
        <begin position="6"/>
        <end position="21"/>
    </location>
</feature>
<accession>A0A931F8U3</accession>
<reference evidence="2" key="1">
    <citation type="submission" date="2020-11" db="EMBL/GenBank/DDBJ databases">
        <title>Halonatronomonas betainensis gen. nov., sp. nov. a novel haloalkaliphilic representative of the family Halanaerobiacae capable of betaine degradation.</title>
        <authorList>
            <person name="Boltyanskaya Y."/>
            <person name="Kevbrin V."/>
            <person name="Detkova E."/>
            <person name="Grouzdev D.S."/>
            <person name="Koziaeva V."/>
            <person name="Zhilina T."/>
        </authorList>
    </citation>
    <scope>NUCLEOTIDE SEQUENCE</scope>
    <source>
        <strain evidence="2">Z-7014</strain>
    </source>
</reference>
<evidence type="ECO:0000256" key="1">
    <source>
        <dbReference type="SAM" id="Phobius"/>
    </source>
</evidence>
<dbReference type="Pfam" id="PF03956">
    <property type="entry name" value="Lys_export"/>
    <property type="match status" value="2"/>
</dbReference>
<evidence type="ECO:0000313" key="2">
    <source>
        <dbReference type="EMBL" id="MBF8438146.1"/>
    </source>
</evidence>
<keyword evidence="1" id="KW-0472">Membrane</keyword>
<comment type="caution">
    <text evidence="2">The sequence shown here is derived from an EMBL/GenBank/DDBJ whole genome shotgun (WGS) entry which is preliminary data.</text>
</comment>
<name>A0A931F8U3_9FIRM</name>